<comment type="caution">
    <text evidence="3">The sequence shown here is derived from an EMBL/GenBank/DDBJ whole genome shotgun (WGS) entry which is preliminary data.</text>
</comment>
<dbReference type="EMBL" id="JADYXP020000001">
    <property type="protein sequence ID" value="KAL0131920.1"/>
    <property type="molecule type" value="Genomic_DNA"/>
</dbReference>
<dbReference type="Proteomes" id="UP001430953">
    <property type="component" value="Unassembled WGS sequence"/>
</dbReference>
<sequence>MDRQGWKGVLSFWTSQIITGHGCFASYLHRIGKETSAICHHCDDDAVDHAQHTLAVCPAWAVERQALIDVAGQDLSLPSIMKNAVESEEVWLAFMQFCNAVMQQKEDSEREREHQAQAIDAPVRRRNRGRTQDHHASVQAAQTSTRVLRPRPTTGGLSRHSSSVSPSRTQR</sequence>
<protein>
    <recommendedName>
        <fullName evidence="7">Reverse transcriptase</fullName>
    </recommendedName>
</protein>
<name>A0AAW2E900_9HYME</name>
<evidence type="ECO:0000256" key="1">
    <source>
        <dbReference type="SAM" id="MobiDB-lite"/>
    </source>
</evidence>
<evidence type="ECO:0000313" key="5">
    <source>
        <dbReference type="EMBL" id="KAL0131920.1"/>
    </source>
</evidence>
<dbReference type="EMBL" id="JADYXP020000038">
    <property type="protein sequence ID" value="KAL0098759.1"/>
    <property type="molecule type" value="Genomic_DNA"/>
</dbReference>
<dbReference type="AlphaFoldDB" id="A0AAW2E900"/>
<keyword evidence="6" id="KW-1185">Reference proteome</keyword>
<feature type="compositionally biased region" description="Low complexity" evidence="1">
    <location>
        <begin position="158"/>
        <end position="171"/>
    </location>
</feature>
<evidence type="ECO:0000313" key="6">
    <source>
        <dbReference type="Proteomes" id="UP001430953"/>
    </source>
</evidence>
<gene>
    <name evidence="5" type="ORF">PUN28_000001</name>
    <name evidence="4" type="ORF">PUN28_005644</name>
    <name evidence="2" type="ORF">PUN28_020326</name>
    <name evidence="3" type="ORF">PUN28_020715</name>
</gene>
<evidence type="ECO:0008006" key="7">
    <source>
        <dbReference type="Google" id="ProtNLM"/>
    </source>
</evidence>
<dbReference type="EMBL" id="JADYXP020000080">
    <property type="protein sequence ID" value="KAL0098361.1"/>
    <property type="molecule type" value="Genomic_DNA"/>
</dbReference>
<reference evidence="3 6" key="1">
    <citation type="submission" date="2023-03" db="EMBL/GenBank/DDBJ databases">
        <title>High recombination rates correlate with genetic variation in Cardiocondyla obscurior ants.</title>
        <authorList>
            <person name="Errbii M."/>
        </authorList>
    </citation>
    <scope>NUCLEOTIDE SEQUENCE [LARGE SCALE GENOMIC DNA]</scope>
    <source>
        <strain evidence="3">Alpha-2009</strain>
        <tissue evidence="3">Whole body</tissue>
    </source>
</reference>
<accession>A0AAW2E900</accession>
<organism evidence="3 6">
    <name type="scientific">Cardiocondyla obscurior</name>
    <dbReference type="NCBI Taxonomy" id="286306"/>
    <lineage>
        <taxon>Eukaryota</taxon>
        <taxon>Metazoa</taxon>
        <taxon>Ecdysozoa</taxon>
        <taxon>Arthropoda</taxon>
        <taxon>Hexapoda</taxon>
        <taxon>Insecta</taxon>
        <taxon>Pterygota</taxon>
        <taxon>Neoptera</taxon>
        <taxon>Endopterygota</taxon>
        <taxon>Hymenoptera</taxon>
        <taxon>Apocrita</taxon>
        <taxon>Aculeata</taxon>
        <taxon>Formicoidea</taxon>
        <taxon>Formicidae</taxon>
        <taxon>Myrmicinae</taxon>
        <taxon>Cardiocondyla</taxon>
    </lineage>
</organism>
<evidence type="ECO:0000313" key="2">
    <source>
        <dbReference type="EMBL" id="KAL0098361.1"/>
    </source>
</evidence>
<proteinExistence type="predicted"/>
<dbReference type="EMBL" id="JADYXP020000005">
    <property type="protein sequence ID" value="KAL0123257.1"/>
    <property type="molecule type" value="Genomic_DNA"/>
</dbReference>
<feature type="compositionally biased region" description="Basic and acidic residues" evidence="1">
    <location>
        <begin position="106"/>
        <end position="115"/>
    </location>
</feature>
<evidence type="ECO:0000313" key="4">
    <source>
        <dbReference type="EMBL" id="KAL0123257.1"/>
    </source>
</evidence>
<evidence type="ECO:0000313" key="3">
    <source>
        <dbReference type="EMBL" id="KAL0098759.1"/>
    </source>
</evidence>
<feature type="region of interest" description="Disordered" evidence="1">
    <location>
        <begin position="106"/>
        <end position="171"/>
    </location>
</feature>